<keyword evidence="7" id="KW-0804">Transcription</keyword>
<evidence type="ECO:0000256" key="1">
    <source>
        <dbReference type="ARBA" id="ARBA00004123"/>
    </source>
</evidence>
<keyword evidence="10" id="KW-1185">Reference proteome</keyword>
<feature type="region of interest" description="Disordered" evidence="9">
    <location>
        <begin position="161"/>
        <end position="189"/>
    </location>
</feature>
<feature type="compositionally biased region" description="Pro residues" evidence="9">
    <location>
        <begin position="42"/>
        <end position="52"/>
    </location>
</feature>
<feature type="region of interest" description="Disordered" evidence="9">
    <location>
        <begin position="81"/>
        <end position="100"/>
    </location>
</feature>
<evidence type="ECO:0000256" key="6">
    <source>
        <dbReference type="ARBA" id="ARBA00023015"/>
    </source>
</evidence>
<sequence>MKVYEVGLDMRAPPPPPTPPQPPLPELQCLSPSPKVVKDPEPIPQPPPPKPKPQAQFYVDGVFLSESGMDQIRALTIEQPKKQRMRRPKHQIGGRPFVMGEDKDVVSSDIAADLVSMETDVRMEVDDGEDGMKGEATDANLEKKRRQRKLHKLGIGGFVARPRARSLSTKEQGNEQTTASMDQTDGMGVGDVLKSVVGEAHIEQPIQEKPKRRRRVKKKNPLEECFPSYLQRWNYDKLCGKILVIAPHKLICSKQHHIAVSHK</sequence>
<evidence type="ECO:0000256" key="8">
    <source>
        <dbReference type="ARBA" id="ARBA00023242"/>
    </source>
</evidence>
<keyword evidence="6" id="KW-0805">Transcription regulation</keyword>
<evidence type="ECO:0000256" key="9">
    <source>
        <dbReference type="SAM" id="MobiDB-lite"/>
    </source>
</evidence>
<dbReference type="RefSeq" id="XP_022252865.1">
    <property type="nucleotide sequence ID" value="XM_022397157.1"/>
</dbReference>
<protein>
    <submittedName>
        <fullName evidence="11">Histone-lysine N-methyltransferase 2D-like</fullName>
    </submittedName>
</protein>
<keyword evidence="2" id="KW-0479">Metal-binding</keyword>
<keyword evidence="3" id="KW-0677">Repeat</keyword>
<reference evidence="11" key="1">
    <citation type="submission" date="2025-08" db="UniProtKB">
        <authorList>
            <consortium name="RefSeq"/>
        </authorList>
    </citation>
    <scope>IDENTIFICATION</scope>
    <source>
        <tissue evidence="11">Muscle</tissue>
    </source>
</reference>
<evidence type="ECO:0000256" key="3">
    <source>
        <dbReference type="ARBA" id="ARBA00022737"/>
    </source>
</evidence>
<accession>A0ABM1TAF9</accession>
<organism evidence="10 11">
    <name type="scientific">Limulus polyphemus</name>
    <name type="common">Atlantic horseshoe crab</name>
    <dbReference type="NCBI Taxonomy" id="6850"/>
    <lineage>
        <taxon>Eukaryota</taxon>
        <taxon>Metazoa</taxon>
        <taxon>Ecdysozoa</taxon>
        <taxon>Arthropoda</taxon>
        <taxon>Chelicerata</taxon>
        <taxon>Merostomata</taxon>
        <taxon>Xiphosura</taxon>
        <taxon>Limulidae</taxon>
        <taxon>Limulus</taxon>
    </lineage>
</organism>
<name>A0ABM1TAF9_LIMPO</name>
<dbReference type="GeneID" id="111088124"/>
<feature type="compositionally biased region" description="Pro residues" evidence="9">
    <location>
        <begin position="12"/>
        <end position="25"/>
    </location>
</feature>
<evidence type="ECO:0000256" key="7">
    <source>
        <dbReference type="ARBA" id="ARBA00023163"/>
    </source>
</evidence>
<evidence type="ECO:0000313" key="10">
    <source>
        <dbReference type="Proteomes" id="UP000694941"/>
    </source>
</evidence>
<dbReference type="PANTHER" id="PTHR45888:SF6">
    <property type="entry name" value="HL01030P-RELATED"/>
    <property type="match status" value="1"/>
</dbReference>
<dbReference type="PANTHER" id="PTHR45888">
    <property type="entry name" value="HL01030P-RELATED"/>
    <property type="match status" value="1"/>
</dbReference>
<feature type="region of interest" description="Disordered" evidence="9">
    <location>
        <begin position="1"/>
        <end position="55"/>
    </location>
</feature>
<keyword evidence="5" id="KW-0862">Zinc</keyword>
<evidence type="ECO:0000256" key="2">
    <source>
        <dbReference type="ARBA" id="ARBA00022723"/>
    </source>
</evidence>
<evidence type="ECO:0000256" key="5">
    <source>
        <dbReference type="ARBA" id="ARBA00022833"/>
    </source>
</evidence>
<gene>
    <name evidence="11" type="primary">LOC111088124</name>
</gene>
<feature type="compositionally biased region" description="Polar residues" evidence="9">
    <location>
        <begin position="166"/>
        <end position="183"/>
    </location>
</feature>
<dbReference type="Proteomes" id="UP000694941">
    <property type="component" value="Unplaced"/>
</dbReference>
<evidence type="ECO:0000256" key="4">
    <source>
        <dbReference type="ARBA" id="ARBA00022771"/>
    </source>
</evidence>
<feature type="compositionally biased region" description="Basic residues" evidence="9">
    <location>
        <begin position="82"/>
        <end position="92"/>
    </location>
</feature>
<comment type="subcellular location">
    <subcellularLocation>
        <location evidence="1">Nucleus</location>
    </subcellularLocation>
</comment>
<evidence type="ECO:0000313" key="11">
    <source>
        <dbReference type="RefSeq" id="XP_022252865.1"/>
    </source>
</evidence>
<keyword evidence="4" id="KW-0863">Zinc-finger</keyword>
<proteinExistence type="predicted"/>
<keyword evidence="8" id="KW-0539">Nucleus</keyword>